<name>A0A9P5ZK76_PLEER</name>
<accession>A0A9P5ZK76</accession>
<protein>
    <submittedName>
        <fullName evidence="1">Uncharacterized protein</fullName>
    </submittedName>
</protein>
<feature type="non-terminal residue" evidence="1">
    <location>
        <position position="1"/>
    </location>
</feature>
<keyword evidence="2" id="KW-1185">Reference proteome</keyword>
<dbReference type="OrthoDB" id="3067373at2759"/>
<organism evidence="1 2">
    <name type="scientific">Pleurotus eryngii</name>
    <name type="common">Boletus of the steppes</name>
    <dbReference type="NCBI Taxonomy" id="5323"/>
    <lineage>
        <taxon>Eukaryota</taxon>
        <taxon>Fungi</taxon>
        <taxon>Dikarya</taxon>
        <taxon>Basidiomycota</taxon>
        <taxon>Agaricomycotina</taxon>
        <taxon>Agaricomycetes</taxon>
        <taxon>Agaricomycetidae</taxon>
        <taxon>Agaricales</taxon>
        <taxon>Pleurotineae</taxon>
        <taxon>Pleurotaceae</taxon>
        <taxon>Pleurotus</taxon>
    </lineage>
</organism>
<gene>
    <name evidence="1" type="ORF">BDN71DRAFT_1403059</name>
</gene>
<dbReference type="Proteomes" id="UP000807025">
    <property type="component" value="Unassembled WGS sequence"/>
</dbReference>
<evidence type="ECO:0000313" key="1">
    <source>
        <dbReference type="EMBL" id="KAF9488593.1"/>
    </source>
</evidence>
<comment type="caution">
    <text evidence="1">The sequence shown here is derived from an EMBL/GenBank/DDBJ whole genome shotgun (WGS) entry which is preliminary data.</text>
</comment>
<dbReference type="AlphaFoldDB" id="A0A9P5ZK76"/>
<reference evidence="1" key="1">
    <citation type="submission" date="2020-11" db="EMBL/GenBank/DDBJ databases">
        <authorList>
            <consortium name="DOE Joint Genome Institute"/>
            <person name="Ahrendt S."/>
            <person name="Riley R."/>
            <person name="Andreopoulos W."/>
            <person name="Labutti K."/>
            <person name="Pangilinan J."/>
            <person name="Ruiz-Duenas F.J."/>
            <person name="Barrasa J.M."/>
            <person name="Sanchez-Garcia M."/>
            <person name="Camarero S."/>
            <person name="Miyauchi S."/>
            <person name="Serrano A."/>
            <person name="Linde D."/>
            <person name="Babiker R."/>
            <person name="Drula E."/>
            <person name="Ayuso-Fernandez I."/>
            <person name="Pacheco R."/>
            <person name="Padilla G."/>
            <person name="Ferreira P."/>
            <person name="Barriuso J."/>
            <person name="Kellner H."/>
            <person name="Castanera R."/>
            <person name="Alfaro M."/>
            <person name="Ramirez L."/>
            <person name="Pisabarro A.G."/>
            <person name="Kuo A."/>
            <person name="Tritt A."/>
            <person name="Lipzen A."/>
            <person name="He G."/>
            <person name="Yan M."/>
            <person name="Ng V."/>
            <person name="Cullen D."/>
            <person name="Martin F."/>
            <person name="Rosso M.-N."/>
            <person name="Henrissat B."/>
            <person name="Hibbett D."/>
            <person name="Martinez A.T."/>
            <person name="Grigoriev I.V."/>
        </authorList>
    </citation>
    <scope>NUCLEOTIDE SEQUENCE</scope>
    <source>
        <strain evidence="1">ATCC 90797</strain>
    </source>
</reference>
<proteinExistence type="predicted"/>
<evidence type="ECO:0000313" key="2">
    <source>
        <dbReference type="Proteomes" id="UP000807025"/>
    </source>
</evidence>
<sequence>QSILLTGLGLQSFEQTIKNCQRVYSMFSQYTLNAKLVPSPEFLGKKRIHSEGGADKYSTITVSNRFFTPVKQFAGFTIVNVNTEIDPWETLSKVDKMKWLHTEDNTIDYYILSVGEGGSNCLPTTPIVFQVGDLVEVQASLMCIPIKGSFTVKLILQSIVLLNGELTTVCQYDI</sequence>
<dbReference type="EMBL" id="MU154706">
    <property type="protein sequence ID" value="KAF9488593.1"/>
    <property type="molecule type" value="Genomic_DNA"/>
</dbReference>